<dbReference type="Pfam" id="PF04900">
    <property type="entry name" value="Fcf1"/>
    <property type="match status" value="1"/>
</dbReference>
<comment type="function">
    <text evidence="5">Involved in rRNA-processing and ribosome biogenesis.</text>
</comment>
<dbReference type="GO" id="GO:0032040">
    <property type="term" value="C:small-subunit processome"/>
    <property type="evidence" value="ECO:0007669"/>
    <property type="project" value="InterPro"/>
</dbReference>
<dbReference type="GO" id="GO:0006364">
    <property type="term" value="P:rRNA processing"/>
    <property type="evidence" value="ECO:0007669"/>
    <property type="project" value="UniProtKB-KW"/>
</dbReference>
<feature type="compositionally biased region" description="Low complexity" evidence="7">
    <location>
        <begin position="182"/>
        <end position="191"/>
    </location>
</feature>
<dbReference type="CDD" id="cd08553">
    <property type="entry name" value="PIN_Fcf1-like"/>
    <property type="match status" value="1"/>
</dbReference>
<dbReference type="AlphaFoldDB" id="A0A507DWW4"/>
<evidence type="ECO:0000313" key="10">
    <source>
        <dbReference type="Proteomes" id="UP000318582"/>
    </source>
</evidence>
<dbReference type="PANTHER" id="PTHR12416">
    <property type="entry name" value="RRNA-PROCESSING PROTEIN UTP23 HOMOLOG"/>
    <property type="match status" value="1"/>
</dbReference>
<name>A0A507DWW4_9FUNG</name>
<feature type="domain" description="UTP23 sensor motif region" evidence="8">
    <location>
        <begin position="148"/>
        <end position="164"/>
    </location>
</feature>
<evidence type="ECO:0000256" key="3">
    <source>
        <dbReference type="ARBA" id="ARBA00022552"/>
    </source>
</evidence>
<keyword evidence="4" id="KW-0539">Nucleus</keyword>
<dbReference type="InterPro" id="IPR029060">
    <property type="entry name" value="PIN-like_dom_sf"/>
</dbReference>
<feature type="region of interest" description="Disordered" evidence="7">
    <location>
        <begin position="134"/>
        <end position="267"/>
    </location>
</feature>
<evidence type="ECO:0000256" key="4">
    <source>
        <dbReference type="ARBA" id="ARBA00023242"/>
    </source>
</evidence>
<evidence type="ECO:0000259" key="8">
    <source>
        <dbReference type="Pfam" id="PF24779"/>
    </source>
</evidence>
<evidence type="ECO:0000313" key="9">
    <source>
        <dbReference type="EMBL" id="TPX55822.1"/>
    </source>
</evidence>
<comment type="subcellular location">
    <subcellularLocation>
        <location evidence="1">Nucleus</location>
        <location evidence="1">Nucleolus</location>
    </subcellularLocation>
</comment>
<sequence>MGTKLEDQLARVLTGPARPMTTYCVQNELRSLGRDFYESVEACKSLERRRCQHSTPISATQCLAEIIGDKNQHNYCVATQDQTLRRKLQLIPGTPLVYINRSVVILEPPSAATLDMIKQMEVAKTLPQAFEKSVLNKPEEAVPEPPPRKKKPKAPNPLSMKKKKVDPVKTPRSQSSTKSAGEKTATASAAPSKKRSRSAAAESSSTGADEIVADQTDAPPTSSATTPKFSPQTLASAPANSDSESDGQPKKKSRKRRKKSKPALSVS</sequence>
<dbReference type="Pfam" id="PF24779">
    <property type="entry name" value="UTP23_sensor"/>
    <property type="match status" value="1"/>
</dbReference>
<reference evidence="9 10" key="1">
    <citation type="journal article" date="2019" name="Sci. Rep.">
        <title>Comparative genomics of chytrid fungi reveal insights into the obligate biotrophic and pathogenic lifestyle of Synchytrium endobioticum.</title>
        <authorList>
            <person name="van de Vossenberg B.T.L.H."/>
            <person name="Warris S."/>
            <person name="Nguyen H.D.T."/>
            <person name="van Gent-Pelzer M.P.E."/>
            <person name="Joly D.L."/>
            <person name="van de Geest H.C."/>
            <person name="Bonants P.J.M."/>
            <person name="Smith D.S."/>
            <person name="Levesque C.A."/>
            <person name="van der Lee T.A.J."/>
        </authorList>
    </citation>
    <scope>NUCLEOTIDE SEQUENCE [LARGE SCALE GENOMIC DNA]</scope>
    <source>
        <strain evidence="9 10">CBS 809.83</strain>
    </source>
</reference>
<organism evidence="9 10">
    <name type="scientific">Powellomyces hirtus</name>
    <dbReference type="NCBI Taxonomy" id="109895"/>
    <lineage>
        <taxon>Eukaryota</taxon>
        <taxon>Fungi</taxon>
        <taxon>Fungi incertae sedis</taxon>
        <taxon>Chytridiomycota</taxon>
        <taxon>Chytridiomycota incertae sedis</taxon>
        <taxon>Chytridiomycetes</taxon>
        <taxon>Spizellomycetales</taxon>
        <taxon>Powellomycetaceae</taxon>
        <taxon>Powellomyces</taxon>
    </lineage>
</organism>
<keyword evidence="2" id="KW-0690">Ribosome biogenesis</keyword>
<dbReference type="EMBL" id="QEAQ01000094">
    <property type="protein sequence ID" value="TPX55822.1"/>
    <property type="molecule type" value="Genomic_DNA"/>
</dbReference>
<gene>
    <name evidence="9" type="ORF">PhCBS80983_g04996</name>
</gene>
<evidence type="ECO:0000256" key="7">
    <source>
        <dbReference type="SAM" id="MobiDB-lite"/>
    </source>
</evidence>
<feature type="compositionally biased region" description="Polar residues" evidence="7">
    <location>
        <begin position="228"/>
        <end position="242"/>
    </location>
</feature>
<comment type="similarity">
    <text evidence="6">Belongs to the UTP23/FCF1 family. UTP23 subfamily.</text>
</comment>
<comment type="caution">
    <text evidence="9">The sequence shown here is derived from an EMBL/GenBank/DDBJ whole genome shotgun (WGS) entry which is preliminary data.</text>
</comment>
<evidence type="ECO:0000256" key="1">
    <source>
        <dbReference type="ARBA" id="ARBA00004604"/>
    </source>
</evidence>
<evidence type="ECO:0000256" key="2">
    <source>
        <dbReference type="ARBA" id="ARBA00022517"/>
    </source>
</evidence>
<keyword evidence="10" id="KW-1185">Reference proteome</keyword>
<dbReference type="InterPro" id="IPR006984">
    <property type="entry name" value="Fcf1/UTP23"/>
</dbReference>
<accession>A0A507DWW4</accession>
<proteinExistence type="inferred from homology"/>
<dbReference type="InterPro" id="IPR057776">
    <property type="entry name" value="UTP23_sensor"/>
</dbReference>
<dbReference type="STRING" id="109895.A0A507DWW4"/>
<dbReference type="Gene3D" id="3.40.50.1010">
    <property type="entry name" value="5'-nuclease"/>
    <property type="match status" value="1"/>
</dbReference>
<evidence type="ECO:0000256" key="6">
    <source>
        <dbReference type="ARBA" id="ARBA00038503"/>
    </source>
</evidence>
<protein>
    <recommendedName>
        <fullName evidence="8">UTP23 sensor motif region domain-containing protein</fullName>
    </recommendedName>
</protein>
<feature type="compositionally biased region" description="Low complexity" evidence="7">
    <location>
        <begin position="218"/>
        <end position="227"/>
    </location>
</feature>
<dbReference type="SUPFAM" id="SSF88723">
    <property type="entry name" value="PIN domain-like"/>
    <property type="match status" value="1"/>
</dbReference>
<evidence type="ECO:0000256" key="5">
    <source>
        <dbReference type="ARBA" id="ARBA00037300"/>
    </source>
</evidence>
<keyword evidence="3" id="KW-0698">rRNA processing</keyword>
<feature type="compositionally biased region" description="Basic residues" evidence="7">
    <location>
        <begin position="250"/>
        <end position="261"/>
    </location>
</feature>
<dbReference type="Proteomes" id="UP000318582">
    <property type="component" value="Unassembled WGS sequence"/>
</dbReference>